<feature type="region of interest" description="Disordered" evidence="1">
    <location>
        <begin position="95"/>
        <end position="119"/>
    </location>
</feature>
<name>A0AAD9AST1_9PEZI</name>
<proteinExistence type="predicted"/>
<accession>A0AAD9AST1</accession>
<sequence>MEAIRRASAGGIETASVTSAAVYGTASVGQDSIERGDKVVTNSGSRVAGTSWESSFRGMHLGAASATWRDRRHCAQDKPDPTACASVVGSGGLELRGQTHCPGSGPAASPQQGAVDIVN</sequence>
<evidence type="ECO:0000313" key="3">
    <source>
        <dbReference type="Proteomes" id="UP001243330"/>
    </source>
</evidence>
<organism evidence="2 3">
    <name type="scientific">Colletotrichum chrysophilum</name>
    <dbReference type="NCBI Taxonomy" id="1836956"/>
    <lineage>
        <taxon>Eukaryota</taxon>
        <taxon>Fungi</taxon>
        <taxon>Dikarya</taxon>
        <taxon>Ascomycota</taxon>
        <taxon>Pezizomycotina</taxon>
        <taxon>Sordariomycetes</taxon>
        <taxon>Hypocreomycetidae</taxon>
        <taxon>Glomerellales</taxon>
        <taxon>Glomerellaceae</taxon>
        <taxon>Colletotrichum</taxon>
        <taxon>Colletotrichum gloeosporioides species complex</taxon>
    </lineage>
</organism>
<evidence type="ECO:0000256" key="1">
    <source>
        <dbReference type="SAM" id="MobiDB-lite"/>
    </source>
</evidence>
<dbReference type="AlphaFoldDB" id="A0AAD9AST1"/>
<dbReference type="EMBL" id="JAQOWY010000073">
    <property type="protein sequence ID" value="KAK1852517.1"/>
    <property type="molecule type" value="Genomic_DNA"/>
</dbReference>
<protein>
    <submittedName>
        <fullName evidence="2">Uncharacterized protein</fullName>
    </submittedName>
</protein>
<reference evidence="2" key="1">
    <citation type="submission" date="2023-01" db="EMBL/GenBank/DDBJ databases">
        <title>Colletotrichum chrysophilum M932 genome sequence.</title>
        <authorList>
            <person name="Baroncelli R."/>
        </authorList>
    </citation>
    <scope>NUCLEOTIDE SEQUENCE</scope>
    <source>
        <strain evidence="2">M932</strain>
    </source>
</reference>
<keyword evidence="3" id="KW-1185">Reference proteome</keyword>
<dbReference type="Proteomes" id="UP001243330">
    <property type="component" value="Unassembled WGS sequence"/>
</dbReference>
<gene>
    <name evidence="2" type="ORF">CCHR01_04866</name>
</gene>
<evidence type="ECO:0000313" key="2">
    <source>
        <dbReference type="EMBL" id="KAK1852517.1"/>
    </source>
</evidence>
<comment type="caution">
    <text evidence="2">The sequence shown here is derived from an EMBL/GenBank/DDBJ whole genome shotgun (WGS) entry which is preliminary data.</text>
</comment>